<accession>A0A136PPP3</accession>
<keyword evidence="2" id="KW-1185">Reference proteome</keyword>
<evidence type="ECO:0008006" key="3">
    <source>
        <dbReference type="Google" id="ProtNLM"/>
    </source>
</evidence>
<dbReference type="EMBL" id="LRQV01000076">
    <property type="protein sequence ID" value="KXK60307.1"/>
    <property type="molecule type" value="Genomic_DNA"/>
</dbReference>
<proteinExistence type="predicted"/>
<evidence type="ECO:0000313" key="2">
    <source>
        <dbReference type="Proteomes" id="UP000070620"/>
    </source>
</evidence>
<dbReference type="RefSeq" id="WP_067368389.1">
    <property type="nucleotide sequence ID" value="NZ_JBIUBN010000034.1"/>
</dbReference>
<dbReference type="AlphaFoldDB" id="A0A136PPP3"/>
<evidence type="ECO:0000313" key="1">
    <source>
        <dbReference type="EMBL" id="KXK60307.1"/>
    </source>
</evidence>
<name>A0A136PPP3_9ACTN</name>
<reference evidence="1 2" key="1">
    <citation type="submission" date="2016-01" db="EMBL/GenBank/DDBJ databases">
        <title>Whole genome sequence and analysis of Micromonospora rosaria DSM 803, which can produce antibacterial substance rosamicin.</title>
        <authorList>
            <person name="Yang H."/>
            <person name="He X."/>
            <person name="Zhu D."/>
        </authorList>
    </citation>
    <scope>NUCLEOTIDE SEQUENCE [LARGE SCALE GENOMIC DNA]</scope>
    <source>
        <strain evidence="1 2">DSM 803</strain>
    </source>
</reference>
<dbReference type="Proteomes" id="UP000070620">
    <property type="component" value="Unassembled WGS sequence"/>
</dbReference>
<dbReference type="OrthoDB" id="2442707at2"/>
<sequence>MPAPPTAATGPVVVVRVAALPTQALDDTAAPASWAMVQAILASRRRVAEAGARLADEVHGFIADPALAGARPELVALRRALHNRRRPGHRAWPGGHAELLPARFRSELTGWTAELDRAAALTRQLPDLLDAEWTRSLRALRRWSATEVFEFGLLQSSEDLLHALLRWRDQPEGTPPRAQVALRLAKYLARAVAKTSPQATFMMSGLCRWSDAPTAVQPTGRWAWRSVVEPNVPLLQALTRRLPADSTATGRLMVVTTPDADVADGRIWFAHPRRERIQGLLLTPPVRTAIEAVGGGAPLAEVGRRLAGDTAVTFDRLVEVGLFEIQPPFADQAADHLHDLRAWLGQEAPAAGPLRALADALDAYPAPGTDASRRRELHRRIRTEFQAVHGPVGDTPLPARNLFRENAVFTAEPVRLGGVPWRPAVADLHVVHRLLALFQHSTVVRLVAHRVVVDRYGVDTRVGLLELHRELSRLAVDAEPGTAVAELAGLLLLRPGQPPDPARSTLPEVRWLHRLRQQALAALWAGPETPPEGVTVDPARVRALADGWPPWVRPAPALACFVQQVPAADGLRLVLNGVGAGHGAVRSRVHRLLAKVAPEGAGTGELPKATPTPAPAGYLAEITGLFGSTVNLRSPAVDFEISHPGTVSARPPQHRIALDDLVVTADGTTRSLRLRRRSDDGEVRIAHTGMMAGARLPRLARFLIHLFGDVPNAAAPTAQIFAGTPEHQPGAVRRQPRLSIGRVTVSRASWRVRADLVPRRAKGVDDAGYLLALAAWFADHRIPPRTYVTATGPTPPGTPPVPVKPIYLDLANLLLVRLFERLLREPDSVLVFTEALPQLADAPCFGTEGRHVTEYVVEIGLP</sequence>
<comment type="caution">
    <text evidence="1">The sequence shown here is derived from an EMBL/GenBank/DDBJ whole genome shotgun (WGS) entry which is preliminary data.</text>
</comment>
<protein>
    <recommendedName>
        <fullName evidence="3">Lantibiotic dehydratase N-terminal domain-containing protein</fullName>
    </recommendedName>
</protein>
<organism evidence="1 2">
    <name type="scientific">Micromonospora rosaria</name>
    <dbReference type="NCBI Taxonomy" id="47874"/>
    <lineage>
        <taxon>Bacteria</taxon>
        <taxon>Bacillati</taxon>
        <taxon>Actinomycetota</taxon>
        <taxon>Actinomycetes</taxon>
        <taxon>Micromonosporales</taxon>
        <taxon>Micromonosporaceae</taxon>
        <taxon>Micromonospora</taxon>
    </lineage>
</organism>
<gene>
    <name evidence="1" type="ORF">AWW66_19500</name>
</gene>